<dbReference type="SUPFAM" id="SSF52540">
    <property type="entry name" value="P-loop containing nucleoside triphosphate hydrolases"/>
    <property type="match status" value="1"/>
</dbReference>
<dbReference type="InterPro" id="IPR011646">
    <property type="entry name" value="KAP_P-loop"/>
</dbReference>
<evidence type="ECO:0000313" key="2">
    <source>
        <dbReference type="EMBL" id="KAE8259351.1"/>
    </source>
</evidence>
<comment type="caution">
    <text evidence="2">The sequence shown here is derived from an EMBL/GenBank/DDBJ whole genome shotgun (WGS) entry which is preliminary data.</text>
</comment>
<dbReference type="EMBL" id="LWDF02000039">
    <property type="protein sequence ID" value="KAE8259351.1"/>
    <property type="molecule type" value="Genomic_DNA"/>
</dbReference>
<evidence type="ECO:0000259" key="1">
    <source>
        <dbReference type="Pfam" id="PF07693"/>
    </source>
</evidence>
<feature type="domain" description="KAP NTPase" evidence="1">
    <location>
        <begin position="19"/>
        <end position="69"/>
    </location>
</feature>
<dbReference type="PANTHER" id="PTHR10285">
    <property type="entry name" value="URIDINE KINASE"/>
    <property type="match status" value="1"/>
</dbReference>
<dbReference type="AlphaFoldDB" id="A0A177TSN5"/>
<organism evidence="2 3">
    <name type="scientific">Tilletia indica</name>
    <dbReference type="NCBI Taxonomy" id="43049"/>
    <lineage>
        <taxon>Eukaryota</taxon>
        <taxon>Fungi</taxon>
        <taxon>Dikarya</taxon>
        <taxon>Basidiomycota</taxon>
        <taxon>Ustilaginomycotina</taxon>
        <taxon>Exobasidiomycetes</taxon>
        <taxon>Tilletiales</taxon>
        <taxon>Tilletiaceae</taxon>
        <taxon>Tilletia</taxon>
    </lineage>
</organism>
<name>A0A177TSN5_9BASI</name>
<dbReference type="Gene3D" id="3.40.50.300">
    <property type="entry name" value="P-loop containing nucleotide triphosphate hydrolases"/>
    <property type="match status" value="1"/>
</dbReference>
<reference evidence="2" key="2">
    <citation type="journal article" date="2019" name="IMA Fungus">
        <title>Genome sequencing and comparison of five Tilletia species to identify candidate genes for the detection of regulated species infecting wheat.</title>
        <authorList>
            <person name="Nguyen H.D.T."/>
            <person name="Sultana T."/>
            <person name="Kesanakurti P."/>
            <person name="Hambleton S."/>
        </authorList>
    </citation>
    <scope>NUCLEOTIDE SEQUENCE</scope>
    <source>
        <strain evidence="2">DAOMC 236416</strain>
    </source>
</reference>
<evidence type="ECO:0000313" key="3">
    <source>
        <dbReference type="Proteomes" id="UP000077521"/>
    </source>
</evidence>
<gene>
    <name evidence="2" type="ORF">A4X13_0g1079</name>
</gene>
<keyword evidence="3" id="KW-1185">Reference proteome</keyword>
<dbReference type="Pfam" id="PF07693">
    <property type="entry name" value="KAP_NTPase"/>
    <property type="match status" value="1"/>
</dbReference>
<proteinExistence type="predicted"/>
<dbReference type="InterPro" id="IPR027417">
    <property type="entry name" value="P-loop_NTPase"/>
</dbReference>
<reference evidence="2" key="1">
    <citation type="submission" date="2016-04" db="EMBL/GenBank/DDBJ databases">
        <authorList>
            <person name="Nguyen H.D."/>
            <person name="Samba Siva P."/>
            <person name="Cullis J."/>
            <person name="Levesque C.A."/>
            <person name="Hambleton S."/>
        </authorList>
    </citation>
    <scope>NUCLEOTIDE SEQUENCE</scope>
    <source>
        <strain evidence="2">DAOMC 236416</strain>
    </source>
</reference>
<accession>A0A177TSN5</accession>
<protein>
    <recommendedName>
        <fullName evidence="1">KAP NTPase domain-containing protein</fullName>
    </recommendedName>
</protein>
<dbReference type="Proteomes" id="UP000077521">
    <property type="component" value="Unassembled WGS sequence"/>
</dbReference>
<sequence length="373" mass="41276">MNSASAASTSSASMTAADVAARHLLAILEGPSRKTTLVVGIQGPQGIGKSTLVKNLVSKLANNPAGRSIRAAALSIDDLYLPHKSLLELKERHPQNGLLHGRGLPGTHDVKLGSEILSEVKRASIGTNSRSIRLPVYDKSLHDGAGDRTEEATWPALELRPRMSGSNEENSNDSKIHVPPLDVFLLEGWCLGFRPLPDDVVKSRYEEALRLRESRGTSLSSAFELDQPLHFTLRHSLDSLLEVNEKLRQYESEWYPHIDTFIQLWPASGSPAVEERVNEEYKALDAFPSSAKALVFQWRLEAEHWMKKNVSKGKGMTDDQVKDFVARYMPAYELFSGGQLGSVKGDRSGSERSSGLRIELDEKRAVVHHHTLM</sequence>